<keyword evidence="4 7" id="KW-1133">Transmembrane helix</keyword>
<evidence type="ECO:0000256" key="2">
    <source>
        <dbReference type="ARBA" id="ARBA00022475"/>
    </source>
</evidence>
<dbReference type="EMBL" id="JACBZN010000001">
    <property type="protein sequence ID" value="NYI37919.1"/>
    <property type="molecule type" value="Genomic_DNA"/>
</dbReference>
<proteinExistence type="predicted"/>
<accession>A0A8I0FYI2</accession>
<dbReference type="Proteomes" id="UP000659061">
    <property type="component" value="Unassembled WGS sequence"/>
</dbReference>
<feature type="transmembrane region" description="Helical" evidence="7">
    <location>
        <begin position="220"/>
        <end position="239"/>
    </location>
</feature>
<evidence type="ECO:0000313" key="10">
    <source>
        <dbReference type="EMBL" id="NYI37919.1"/>
    </source>
</evidence>
<organism evidence="9 12">
    <name type="scientific">Aeromicrobium tamlense</name>
    <dbReference type="NCBI Taxonomy" id="375541"/>
    <lineage>
        <taxon>Bacteria</taxon>
        <taxon>Bacillati</taxon>
        <taxon>Actinomycetota</taxon>
        <taxon>Actinomycetes</taxon>
        <taxon>Propionibacteriales</taxon>
        <taxon>Nocardioidaceae</taxon>
        <taxon>Aeromicrobium</taxon>
    </lineage>
</organism>
<evidence type="ECO:0000313" key="8">
    <source>
        <dbReference type="EMBL" id="MBD1270532.1"/>
    </source>
</evidence>
<feature type="transmembrane region" description="Helical" evidence="7">
    <location>
        <begin position="159"/>
        <end position="178"/>
    </location>
</feature>
<gene>
    <name evidence="10" type="ORF">BJ975_001294</name>
    <name evidence="8" type="ORF">IDH50_09845</name>
    <name evidence="9" type="ORF">IDH50_13915</name>
</gene>
<evidence type="ECO:0000256" key="3">
    <source>
        <dbReference type="ARBA" id="ARBA00022692"/>
    </source>
</evidence>
<feature type="transmembrane region" description="Helical" evidence="7">
    <location>
        <begin position="190"/>
        <end position="213"/>
    </location>
</feature>
<dbReference type="GO" id="GO:0005886">
    <property type="term" value="C:plasma membrane"/>
    <property type="evidence" value="ECO:0007669"/>
    <property type="project" value="UniProtKB-SubCell"/>
</dbReference>
<dbReference type="InterPro" id="IPR017039">
    <property type="entry name" value="Virul_fac_BrkB"/>
</dbReference>
<keyword evidence="2" id="KW-1003">Cell membrane</keyword>
<name>A0A8I0FYI2_9ACTN</name>
<feature type="region of interest" description="Disordered" evidence="6">
    <location>
        <begin position="294"/>
        <end position="323"/>
    </location>
</feature>
<dbReference type="EMBL" id="JACWMT010000003">
    <property type="protein sequence ID" value="MBD1271336.1"/>
    <property type="molecule type" value="Genomic_DNA"/>
</dbReference>
<comment type="caution">
    <text evidence="9">The sequence shown here is derived from an EMBL/GenBank/DDBJ whole genome shotgun (WGS) entry which is preliminary data.</text>
</comment>
<dbReference type="AlphaFoldDB" id="A0A8I0FYI2"/>
<reference evidence="10 11" key="1">
    <citation type="submission" date="2020-07" db="EMBL/GenBank/DDBJ databases">
        <title>Sequencing the genomes of 1000 actinobacteria strains.</title>
        <authorList>
            <person name="Klenk H.-P."/>
        </authorList>
    </citation>
    <scope>NUCLEOTIDE SEQUENCE [LARGE SCALE GENOMIC DNA]</scope>
    <source>
        <strain evidence="10 11">DSM 19087</strain>
    </source>
</reference>
<dbReference type="RefSeq" id="WP_179424378.1">
    <property type="nucleotide sequence ID" value="NZ_BAAAMP010000001.1"/>
</dbReference>
<keyword evidence="3 7" id="KW-0812">Transmembrane</keyword>
<evidence type="ECO:0000313" key="9">
    <source>
        <dbReference type="EMBL" id="MBD1271336.1"/>
    </source>
</evidence>
<keyword evidence="5 7" id="KW-0472">Membrane</keyword>
<evidence type="ECO:0000256" key="1">
    <source>
        <dbReference type="ARBA" id="ARBA00004651"/>
    </source>
</evidence>
<evidence type="ECO:0000256" key="4">
    <source>
        <dbReference type="ARBA" id="ARBA00022989"/>
    </source>
</evidence>
<feature type="transmembrane region" description="Helical" evidence="7">
    <location>
        <begin position="116"/>
        <end position="138"/>
    </location>
</feature>
<feature type="transmembrane region" description="Helical" evidence="7">
    <location>
        <begin position="67"/>
        <end position="88"/>
    </location>
</feature>
<evidence type="ECO:0000256" key="7">
    <source>
        <dbReference type="SAM" id="Phobius"/>
    </source>
</evidence>
<evidence type="ECO:0000313" key="11">
    <source>
        <dbReference type="Proteomes" id="UP000587211"/>
    </source>
</evidence>
<dbReference type="Pfam" id="PF03631">
    <property type="entry name" value="Virul_fac_BrkB"/>
    <property type="match status" value="1"/>
</dbReference>
<protein>
    <submittedName>
        <fullName evidence="10">Membrane protein</fullName>
    </submittedName>
    <submittedName>
        <fullName evidence="9">YihY/virulence factor BrkB family protein</fullName>
    </submittedName>
</protein>
<evidence type="ECO:0000256" key="6">
    <source>
        <dbReference type="SAM" id="MobiDB-lite"/>
    </source>
</evidence>
<reference evidence="9" key="2">
    <citation type="submission" date="2020-09" db="EMBL/GenBank/DDBJ databases">
        <title>Novel species in genus Aeromicrobium.</title>
        <authorList>
            <person name="Zhang G."/>
        </authorList>
    </citation>
    <scope>NUCLEOTIDE SEQUENCE</scope>
    <source>
        <strain evidence="9">SSW1-57</strain>
    </source>
</reference>
<evidence type="ECO:0000313" key="12">
    <source>
        <dbReference type="Proteomes" id="UP000659061"/>
    </source>
</evidence>
<feature type="transmembrane region" description="Helical" evidence="7">
    <location>
        <begin position="259"/>
        <end position="280"/>
    </location>
</feature>
<keyword evidence="11" id="KW-1185">Reference proteome</keyword>
<evidence type="ECO:0000256" key="5">
    <source>
        <dbReference type="ARBA" id="ARBA00023136"/>
    </source>
</evidence>
<comment type="subcellular location">
    <subcellularLocation>
        <location evidence="1">Cell membrane</location>
        <topology evidence="1">Multi-pass membrane protein</topology>
    </subcellularLocation>
</comment>
<feature type="compositionally biased region" description="Basic and acidic residues" evidence="6">
    <location>
        <begin position="303"/>
        <end position="323"/>
    </location>
</feature>
<sequence>MDQDSSRDEPFAPVSQSTERIDTAVERLPPWARERVQWVLSTWIGRTLMRLAAASVRVEIFDRAMTIAAQFFTSILPLLIVAVTFLGAGSDQIAEVVGASGETSELIDEATRGEGAAAFGVVGVLFVLVSATSLSRALSRAFAVVWQVDRPRVDLRSAWRWFAVVVVLMMAVVVVQNLTQRTSALPPRSLWPAALSMATDVAVAVFVPWVLLAGRIAARWLLPGAVACGIAMAIVRPAAEVWLPWALDVSAGRYGPIGMAFTYLAWLYVVAFILIGTAVLGQVLVSDEGRAGAWLRGDPGSPPEHDARLGPDDENRDTGRSVR</sequence>
<dbReference type="EMBL" id="JACWMT010000002">
    <property type="protein sequence ID" value="MBD1270532.1"/>
    <property type="molecule type" value="Genomic_DNA"/>
</dbReference>
<dbReference type="Proteomes" id="UP000587211">
    <property type="component" value="Unassembled WGS sequence"/>
</dbReference>